<evidence type="ECO:0000313" key="2">
    <source>
        <dbReference type="Proteomes" id="UP001596990"/>
    </source>
</evidence>
<sequence>MGANSEEKGIKISSPVDCDNAPKKKILKEFITAFATKDYTTIIKNSTEDISWTIVNDFTVQGTKEVTAVLDKRITKKIKEVDILNMITHGKTAAVNGTIQSEDNTNYSFCNVYTFKSAGKNTIKDITTYIIKMD</sequence>
<comment type="caution">
    <text evidence="1">The sequence shown here is derived from an EMBL/GenBank/DDBJ whole genome shotgun (WGS) entry which is preliminary data.</text>
</comment>
<dbReference type="Gene3D" id="3.10.450.50">
    <property type="match status" value="1"/>
</dbReference>
<evidence type="ECO:0000313" key="1">
    <source>
        <dbReference type="EMBL" id="MFD1021074.1"/>
    </source>
</evidence>
<proteinExistence type="predicted"/>
<dbReference type="RefSeq" id="WP_386063860.1">
    <property type="nucleotide sequence ID" value="NZ_JBHTKL010000006.1"/>
</dbReference>
<protein>
    <submittedName>
        <fullName evidence="1">Nuclear transport factor 2 family protein</fullName>
    </submittedName>
</protein>
<gene>
    <name evidence="1" type="ORF">ACFQ2J_17930</name>
</gene>
<dbReference type="Proteomes" id="UP001596990">
    <property type="component" value="Unassembled WGS sequence"/>
</dbReference>
<dbReference type="InterPro" id="IPR032710">
    <property type="entry name" value="NTF2-like_dom_sf"/>
</dbReference>
<organism evidence="1 2">
    <name type="scientific">Thalassobacillus hwangdonensis</name>
    <dbReference type="NCBI Taxonomy" id="546108"/>
    <lineage>
        <taxon>Bacteria</taxon>
        <taxon>Bacillati</taxon>
        <taxon>Bacillota</taxon>
        <taxon>Bacilli</taxon>
        <taxon>Bacillales</taxon>
        <taxon>Bacillaceae</taxon>
        <taxon>Thalassobacillus</taxon>
    </lineage>
</organism>
<name>A0ABW3L4U6_9BACI</name>
<keyword evidence="2" id="KW-1185">Reference proteome</keyword>
<dbReference type="EMBL" id="JBHTKL010000006">
    <property type="protein sequence ID" value="MFD1021074.1"/>
    <property type="molecule type" value="Genomic_DNA"/>
</dbReference>
<dbReference type="SUPFAM" id="SSF54427">
    <property type="entry name" value="NTF2-like"/>
    <property type="match status" value="1"/>
</dbReference>
<reference evidence="2" key="1">
    <citation type="journal article" date="2019" name="Int. J. Syst. Evol. Microbiol.">
        <title>The Global Catalogue of Microorganisms (GCM) 10K type strain sequencing project: providing services to taxonomists for standard genome sequencing and annotation.</title>
        <authorList>
            <consortium name="The Broad Institute Genomics Platform"/>
            <consortium name="The Broad Institute Genome Sequencing Center for Infectious Disease"/>
            <person name="Wu L."/>
            <person name="Ma J."/>
        </authorList>
    </citation>
    <scope>NUCLEOTIDE SEQUENCE [LARGE SCALE GENOMIC DNA]</scope>
    <source>
        <strain evidence="2">CCUG 56607</strain>
    </source>
</reference>
<accession>A0ABW3L4U6</accession>